<evidence type="ECO:0000256" key="2">
    <source>
        <dbReference type="ARBA" id="ARBA00022833"/>
    </source>
</evidence>
<protein>
    <recommendedName>
        <fullName evidence="5">RING-type domain-containing protein</fullName>
    </recommendedName>
</protein>
<proteinExistence type="predicted"/>
<name>A0A7R9PY68_9ACAR</name>
<reference evidence="6" key="1">
    <citation type="submission" date="2020-11" db="EMBL/GenBank/DDBJ databases">
        <authorList>
            <person name="Tran Van P."/>
        </authorList>
    </citation>
    <scope>NUCLEOTIDE SEQUENCE</scope>
</reference>
<organism evidence="6">
    <name type="scientific">Medioppia subpectinata</name>
    <dbReference type="NCBI Taxonomy" id="1979941"/>
    <lineage>
        <taxon>Eukaryota</taxon>
        <taxon>Metazoa</taxon>
        <taxon>Ecdysozoa</taxon>
        <taxon>Arthropoda</taxon>
        <taxon>Chelicerata</taxon>
        <taxon>Arachnida</taxon>
        <taxon>Acari</taxon>
        <taxon>Acariformes</taxon>
        <taxon>Sarcoptiformes</taxon>
        <taxon>Oribatida</taxon>
        <taxon>Brachypylina</taxon>
        <taxon>Oppioidea</taxon>
        <taxon>Oppiidae</taxon>
        <taxon>Medioppia</taxon>
    </lineage>
</organism>
<dbReference type="InterPro" id="IPR037177">
    <property type="entry name" value="DLC_sf"/>
</dbReference>
<dbReference type="Gene3D" id="3.30.40.10">
    <property type="entry name" value="Zinc/RING finger domain, C3HC4 (zinc finger)"/>
    <property type="match status" value="2"/>
</dbReference>
<gene>
    <name evidence="6" type="ORF">OSB1V03_LOCUS5579</name>
</gene>
<dbReference type="EMBL" id="CAJPIZ010002842">
    <property type="protein sequence ID" value="CAG2105573.1"/>
    <property type="molecule type" value="Genomic_DNA"/>
</dbReference>
<evidence type="ECO:0000259" key="5">
    <source>
        <dbReference type="PROSITE" id="PS50089"/>
    </source>
</evidence>
<evidence type="ECO:0000256" key="3">
    <source>
        <dbReference type="PROSITE-ProRule" id="PRU00175"/>
    </source>
</evidence>
<dbReference type="SUPFAM" id="SSF57850">
    <property type="entry name" value="RING/U-box"/>
    <property type="match status" value="1"/>
</dbReference>
<dbReference type="AlphaFoldDB" id="A0A7R9PY68"/>
<dbReference type="InterPro" id="IPR001841">
    <property type="entry name" value="Znf_RING"/>
</dbReference>
<keyword evidence="1 3" id="KW-0863">Zinc-finger</keyword>
<evidence type="ECO:0000256" key="4">
    <source>
        <dbReference type="SAM" id="Coils"/>
    </source>
</evidence>
<feature type="non-terminal residue" evidence="6">
    <location>
        <position position="230"/>
    </location>
</feature>
<feature type="domain" description="RING-type" evidence="5">
    <location>
        <begin position="22"/>
        <end position="60"/>
    </location>
</feature>
<accession>A0A7R9PY68</accession>
<dbReference type="EMBL" id="OC857417">
    <property type="protein sequence ID" value="CAD7625143.1"/>
    <property type="molecule type" value="Genomic_DNA"/>
</dbReference>
<keyword evidence="7" id="KW-1185">Reference proteome</keyword>
<keyword evidence="4" id="KW-0175">Coiled coil</keyword>
<sequence length="230" mass="26531">MPGFNIDRFADLAPGVLAEYTCSICRQILDTPVTTTCCLRAFCEDCINEWLQTNTTCPCDGQPLTANQLLPTPKMMVNTLDRFIICCDYWEDGCREMVPLKDLKEHTVDCRYKDIKCSRCQCVKTWKHDCIKALQAMNRNAETELRTLRMARDRQNHQILAQCRQHLCAPELLANKMSADMTDKTLAIIRQQLTEQNSLYLVCQHVVNQMELEFGSQWHCWADRRPGSST</sequence>
<keyword evidence="1 3" id="KW-0479">Metal-binding</keyword>
<dbReference type="Gene3D" id="3.30.740.10">
    <property type="entry name" value="Protein Inhibitor Of Neuronal Nitric Oxide Synthase"/>
    <property type="match status" value="1"/>
</dbReference>
<dbReference type="PANTHER" id="PTHR10131">
    <property type="entry name" value="TNF RECEPTOR ASSOCIATED FACTOR"/>
    <property type="match status" value="1"/>
</dbReference>
<dbReference type="GO" id="GO:0007017">
    <property type="term" value="P:microtubule-based process"/>
    <property type="evidence" value="ECO:0007669"/>
    <property type="project" value="InterPro"/>
</dbReference>
<dbReference type="OrthoDB" id="5330228at2759"/>
<dbReference type="PROSITE" id="PS50089">
    <property type="entry name" value="ZF_RING_2"/>
    <property type="match status" value="1"/>
</dbReference>
<keyword evidence="2" id="KW-0862">Zinc</keyword>
<dbReference type="GO" id="GO:0008270">
    <property type="term" value="F:zinc ion binding"/>
    <property type="evidence" value="ECO:0007669"/>
    <property type="project" value="UniProtKB-KW"/>
</dbReference>
<dbReference type="SUPFAM" id="SSF49599">
    <property type="entry name" value="TRAF domain-like"/>
    <property type="match status" value="1"/>
</dbReference>
<evidence type="ECO:0000313" key="6">
    <source>
        <dbReference type="EMBL" id="CAD7625143.1"/>
    </source>
</evidence>
<evidence type="ECO:0000313" key="7">
    <source>
        <dbReference type="Proteomes" id="UP000759131"/>
    </source>
</evidence>
<dbReference type="PANTHER" id="PTHR10131:SF94">
    <property type="entry name" value="TNF RECEPTOR-ASSOCIATED FACTOR 4"/>
    <property type="match status" value="1"/>
</dbReference>
<feature type="coiled-coil region" evidence="4">
    <location>
        <begin position="131"/>
        <end position="158"/>
    </location>
</feature>
<dbReference type="GO" id="GO:0030286">
    <property type="term" value="C:dynein complex"/>
    <property type="evidence" value="ECO:0007669"/>
    <property type="project" value="InterPro"/>
</dbReference>
<dbReference type="Pfam" id="PF13923">
    <property type="entry name" value="zf-C3HC4_2"/>
    <property type="match status" value="1"/>
</dbReference>
<dbReference type="InterPro" id="IPR013083">
    <property type="entry name" value="Znf_RING/FYVE/PHD"/>
</dbReference>
<dbReference type="Proteomes" id="UP000759131">
    <property type="component" value="Unassembled WGS sequence"/>
</dbReference>
<evidence type="ECO:0000256" key="1">
    <source>
        <dbReference type="ARBA" id="ARBA00022771"/>
    </source>
</evidence>